<evidence type="ECO:0008006" key="3">
    <source>
        <dbReference type="Google" id="ProtNLM"/>
    </source>
</evidence>
<reference evidence="1 2" key="1">
    <citation type="submission" date="2021-04" db="EMBL/GenBank/DDBJ databases">
        <title>Whole-genome sequencing of Saccharopolyspora endophytica KCTC 19397.</title>
        <authorList>
            <person name="Ay H."/>
            <person name="Saygin H."/>
            <person name="Sahin N."/>
        </authorList>
    </citation>
    <scope>NUCLEOTIDE SEQUENCE [LARGE SCALE GENOMIC DNA]</scope>
    <source>
        <strain evidence="1 2">KCTC 19397</strain>
    </source>
</reference>
<accession>A0ABS5DA95</accession>
<dbReference type="Proteomes" id="UP000674084">
    <property type="component" value="Unassembled WGS sequence"/>
</dbReference>
<sequence>MTDALTDRAIRDRCSALRKLRIGECLLDLERFNEAEDMLVSAAGKLDALRDEEGQARVLTVLADARLTAGDAATAFDELERALAVMRRSGSRRYIADVLRQVGRAARDLGRRDTAKLYWTEAHELLTALNARSEAHAVAEALAVL</sequence>
<comment type="caution">
    <text evidence="1">The sequence shown here is derived from an EMBL/GenBank/DDBJ whole genome shotgun (WGS) entry which is preliminary data.</text>
</comment>
<dbReference type="SUPFAM" id="SSF48452">
    <property type="entry name" value="TPR-like"/>
    <property type="match status" value="1"/>
</dbReference>
<gene>
    <name evidence="1" type="ORF">KBO27_04000</name>
</gene>
<dbReference type="EMBL" id="JAGPXE010000001">
    <property type="protein sequence ID" value="MBQ0923092.1"/>
    <property type="molecule type" value="Genomic_DNA"/>
</dbReference>
<evidence type="ECO:0000313" key="1">
    <source>
        <dbReference type="EMBL" id="MBQ0923092.1"/>
    </source>
</evidence>
<proteinExistence type="predicted"/>
<evidence type="ECO:0000313" key="2">
    <source>
        <dbReference type="Proteomes" id="UP000674084"/>
    </source>
</evidence>
<dbReference type="InterPro" id="IPR011990">
    <property type="entry name" value="TPR-like_helical_dom_sf"/>
</dbReference>
<keyword evidence="2" id="KW-1185">Reference proteome</keyword>
<dbReference type="RefSeq" id="WP_210968556.1">
    <property type="nucleotide sequence ID" value="NZ_JAGPXE010000001.1"/>
</dbReference>
<dbReference type="Gene3D" id="1.25.40.10">
    <property type="entry name" value="Tetratricopeptide repeat domain"/>
    <property type="match status" value="1"/>
</dbReference>
<name>A0ABS5DA95_9PSEU</name>
<protein>
    <recommendedName>
        <fullName evidence="3">Tetratricopeptide repeat protein</fullName>
    </recommendedName>
</protein>
<organism evidence="1 2">
    <name type="scientific">Saccharopolyspora endophytica</name>
    <dbReference type="NCBI Taxonomy" id="543886"/>
    <lineage>
        <taxon>Bacteria</taxon>
        <taxon>Bacillati</taxon>
        <taxon>Actinomycetota</taxon>
        <taxon>Actinomycetes</taxon>
        <taxon>Pseudonocardiales</taxon>
        <taxon>Pseudonocardiaceae</taxon>
        <taxon>Saccharopolyspora</taxon>
    </lineage>
</organism>